<dbReference type="GO" id="GO:0008202">
    <property type="term" value="P:steroid metabolic process"/>
    <property type="evidence" value="ECO:0007669"/>
    <property type="project" value="TreeGrafter"/>
</dbReference>
<dbReference type="Ensembl" id="ENSPLOT00000032341.1">
    <property type="protein sequence ID" value="ENSPLOP00000029288.1"/>
    <property type="gene ID" value="ENSPLOG00000021444.1"/>
</dbReference>
<evidence type="ECO:0000256" key="10">
    <source>
        <dbReference type="ARBA" id="ARBA00023002"/>
    </source>
</evidence>
<keyword evidence="7" id="KW-0479">Metal-binding</keyword>
<dbReference type="EC" id="1.14.14.1" evidence="5"/>
<dbReference type="GO" id="GO:0016712">
    <property type="term" value="F:oxidoreductase activity, acting on paired donors, with incorporation or reduction of molecular oxygen, reduced flavin or flavoprotein as one donor, and incorporation of one atom of oxygen"/>
    <property type="evidence" value="ECO:0007669"/>
    <property type="project" value="UniProtKB-EC"/>
</dbReference>
<comment type="similarity">
    <text evidence="4">Belongs to the cytochrome P450 family.</text>
</comment>
<dbReference type="FunFam" id="1.10.630.10:FF:000182">
    <property type="entry name" value="Cytochrome P450 3A4"/>
    <property type="match status" value="1"/>
</dbReference>
<evidence type="ECO:0000313" key="15">
    <source>
        <dbReference type="Proteomes" id="UP000694399"/>
    </source>
</evidence>
<evidence type="ECO:0000256" key="1">
    <source>
        <dbReference type="ARBA" id="ARBA00001971"/>
    </source>
</evidence>
<organism evidence="14 15">
    <name type="scientific">Panthera leo</name>
    <name type="common">Lion</name>
    <dbReference type="NCBI Taxonomy" id="9689"/>
    <lineage>
        <taxon>Eukaryota</taxon>
        <taxon>Metazoa</taxon>
        <taxon>Chordata</taxon>
        <taxon>Craniata</taxon>
        <taxon>Vertebrata</taxon>
        <taxon>Euteleostomi</taxon>
        <taxon>Mammalia</taxon>
        <taxon>Eutheria</taxon>
        <taxon>Laurasiatheria</taxon>
        <taxon>Carnivora</taxon>
        <taxon>Feliformia</taxon>
        <taxon>Felidae</taxon>
        <taxon>Pantherinae</taxon>
        <taxon>Panthera</taxon>
    </lineage>
</organism>
<proteinExistence type="inferred from homology"/>
<name>A0A8C8Y765_PANLE</name>
<dbReference type="OMA" id="IERECAQ"/>
<keyword evidence="10" id="KW-0560">Oxidoreductase</keyword>
<evidence type="ECO:0000256" key="7">
    <source>
        <dbReference type="ARBA" id="ARBA00022723"/>
    </source>
</evidence>
<reference evidence="14" key="2">
    <citation type="submission" date="2025-08" db="UniProtKB">
        <authorList>
            <consortium name="Ensembl"/>
        </authorList>
    </citation>
    <scope>IDENTIFICATION</scope>
</reference>
<dbReference type="InterPro" id="IPR001128">
    <property type="entry name" value="Cyt_P450"/>
</dbReference>
<protein>
    <recommendedName>
        <fullName evidence="5">unspecific monooxygenase</fullName>
        <ecNumber evidence="5">1.14.14.1</ecNumber>
    </recommendedName>
</protein>
<dbReference type="GO" id="GO:0005506">
    <property type="term" value="F:iron ion binding"/>
    <property type="evidence" value="ECO:0007669"/>
    <property type="project" value="InterPro"/>
</dbReference>
<evidence type="ECO:0000256" key="6">
    <source>
        <dbReference type="ARBA" id="ARBA00022617"/>
    </source>
</evidence>
<comment type="subcellular location">
    <subcellularLocation>
        <location evidence="3">Endoplasmic reticulum membrane</location>
        <topology evidence="3">Peripheral membrane protein</topology>
    </subcellularLocation>
    <subcellularLocation>
        <location evidence="2">Microsome membrane</location>
        <topology evidence="2">Peripheral membrane protein</topology>
    </subcellularLocation>
</comment>
<comment type="cofactor">
    <cofactor evidence="1">
        <name>heme</name>
        <dbReference type="ChEBI" id="CHEBI:30413"/>
    </cofactor>
</comment>
<dbReference type="PRINTS" id="PR00385">
    <property type="entry name" value="P450"/>
</dbReference>
<dbReference type="GeneTree" id="ENSGT00950000182958"/>
<keyword evidence="9" id="KW-0492">Microsome</keyword>
<evidence type="ECO:0000256" key="5">
    <source>
        <dbReference type="ARBA" id="ARBA00012109"/>
    </source>
</evidence>
<evidence type="ECO:0000256" key="4">
    <source>
        <dbReference type="ARBA" id="ARBA00010617"/>
    </source>
</evidence>
<reference evidence="14" key="1">
    <citation type="journal article" date="2019" name="bioRxiv">
        <title>Long live the king: chromosome-level assembly of the lion (Panthera leo) using linked-read, Hi-C, and long read data.</title>
        <authorList>
            <person name="Armstrong E.E."/>
            <person name="Taylor R.W."/>
            <person name="Miller D.E."/>
            <person name="Kaelin C."/>
            <person name="Barsh G."/>
            <person name="Hadly E.A."/>
            <person name="Petrov D."/>
        </authorList>
    </citation>
    <scope>NUCLEOTIDE SEQUENCE [LARGE SCALE GENOMIC DNA]</scope>
</reference>
<evidence type="ECO:0000256" key="11">
    <source>
        <dbReference type="ARBA" id="ARBA00023004"/>
    </source>
</evidence>
<dbReference type="GO" id="GO:0020037">
    <property type="term" value="F:heme binding"/>
    <property type="evidence" value="ECO:0007669"/>
    <property type="project" value="InterPro"/>
</dbReference>
<dbReference type="InterPro" id="IPR002401">
    <property type="entry name" value="Cyt_P450_E_grp-I"/>
</dbReference>
<keyword evidence="12" id="KW-0503">Monooxygenase</keyword>
<evidence type="ECO:0000256" key="9">
    <source>
        <dbReference type="ARBA" id="ARBA00022848"/>
    </source>
</evidence>
<accession>A0A8C8Y765</accession>
<keyword evidence="13" id="KW-0472">Membrane</keyword>
<keyword evidence="11" id="KW-0408">Iron</keyword>
<evidence type="ECO:0000313" key="14">
    <source>
        <dbReference type="Ensembl" id="ENSPLOP00000029288.1"/>
    </source>
</evidence>
<dbReference type="GO" id="GO:0005789">
    <property type="term" value="C:endoplasmic reticulum membrane"/>
    <property type="evidence" value="ECO:0007669"/>
    <property type="project" value="UniProtKB-SubCell"/>
</dbReference>
<dbReference type="AlphaFoldDB" id="A0A8C8Y765"/>
<keyword evidence="8" id="KW-0256">Endoplasmic reticulum</keyword>
<evidence type="ECO:0000256" key="13">
    <source>
        <dbReference type="ARBA" id="ARBA00023136"/>
    </source>
</evidence>
<evidence type="ECO:0000256" key="3">
    <source>
        <dbReference type="ARBA" id="ARBA00004406"/>
    </source>
</evidence>
<dbReference type="PANTHER" id="PTHR24302">
    <property type="entry name" value="CYTOCHROME P450 FAMILY 3"/>
    <property type="match status" value="1"/>
</dbReference>
<dbReference type="Gene3D" id="1.10.630.10">
    <property type="entry name" value="Cytochrome P450"/>
    <property type="match status" value="1"/>
</dbReference>
<sequence>HQVDLLQLLINSQNSKKKKTHKALSDLELVAQSVIFIFAGYETTSTFLSFLVYELATHPDVQQKLQEIDVTFPNKERPSYDALVQMEYLDMVLNEALRLYLVTGSLERVCKKDVEINGVFIPQGTAVMVPTFILHQDLGLWPEPEEFHPERSP</sequence>
<dbReference type="Pfam" id="PF00067">
    <property type="entry name" value="p450"/>
    <property type="match status" value="1"/>
</dbReference>
<dbReference type="InterPro" id="IPR050705">
    <property type="entry name" value="Cytochrome_P450_3A"/>
</dbReference>
<dbReference type="GO" id="GO:0050649">
    <property type="term" value="F:testosterone 6-beta-hydroxylase activity"/>
    <property type="evidence" value="ECO:0007669"/>
    <property type="project" value="TreeGrafter"/>
</dbReference>
<keyword evidence="6" id="KW-0349">Heme</keyword>
<keyword evidence="15" id="KW-1185">Reference proteome</keyword>
<dbReference type="Proteomes" id="UP000694399">
    <property type="component" value="Chromosome F1"/>
</dbReference>
<dbReference type="InterPro" id="IPR036396">
    <property type="entry name" value="Cyt_P450_sf"/>
</dbReference>
<dbReference type="PANTHER" id="PTHR24302:SF38">
    <property type="entry name" value="CYTOCHROME P450 3A5"/>
    <property type="match status" value="1"/>
</dbReference>
<evidence type="ECO:0000256" key="12">
    <source>
        <dbReference type="ARBA" id="ARBA00023033"/>
    </source>
</evidence>
<dbReference type="GO" id="GO:0070989">
    <property type="term" value="P:oxidative demethylation"/>
    <property type="evidence" value="ECO:0007669"/>
    <property type="project" value="TreeGrafter"/>
</dbReference>
<evidence type="ECO:0000256" key="8">
    <source>
        <dbReference type="ARBA" id="ARBA00022824"/>
    </source>
</evidence>
<dbReference type="SUPFAM" id="SSF48264">
    <property type="entry name" value="Cytochrome P450"/>
    <property type="match status" value="1"/>
</dbReference>
<evidence type="ECO:0000256" key="2">
    <source>
        <dbReference type="ARBA" id="ARBA00004174"/>
    </source>
</evidence>
<dbReference type="PRINTS" id="PR00463">
    <property type="entry name" value="EP450I"/>
</dbReference>
<reference evidence="14" key="3">
    <citation type="submission" date="2025-09" db="UniProtKB">
        <authorList>
            <consortium name="Ensembl"/>
        </authorList>
    </citation>
    <scope>IDENTIFICATION</scope>
</reference>